<dbReference type="CDD" id="cd06225">
    <property type="entry name" value="HAMP"/>
    <property type="match status" value="1"/>
</dbReference>
<evidence type="ECO:0000313" key="6">
    <source>
        <dbReference type="Proteomes" id="UP000321172"/>
    </source>
</evidence>
<dbReference type="SMART" id="SM00304">
    <property type="entry name" value="HAMP"/>
    <property type="match status" value="1"/>
</dbReference>
<dbReference type="Gene3D" id="6.10.340.10">
    <property type="match status" value="1"/>
</dbReference>
<keyword evidence="1" id="KW-1133">Transmembrane helix</keyword>
<dbReference type="PANTHER" id="PTHR44757">
    <property type="entry name" value="DIGUANYLATE CYCLASE DGCP"/>
    <property type="match status" value="1"/>
</dbReference>
<feature type="domain" description="GGDEF" evidence="4">
    <location>
        <begin position="375"/>
        <end position="507"/>
    </location>
</feature>
<dbReference type="OrthoDB" id="9814202at2"/>
<dbReference type="FunFam" id="3.20.20.450:FF:000001">
    <property type="entry name" value="Cyclic di-GMP phosphodiesterase yahA"/>
    <property type="match status" value="1"/>
</dbReference>
<dbReference type="InterPro" id="IPR001633">
    <property type="entry name" value="EAL_dom"/>
</dbReference>
<dbReference type="CDD" id="cd01949">
    <property type="entry name" value="GGDEF"/>
    <property type="match status" value="1"/>
</dbReference>
<dbReference type="EMBL" id="CP042345">
    <property type="protein sequence ID" value="QEA15621.1"/>
    <property type="molecule type" value="Genomic_DNA"/>
</dbReference>
<evidence type="ECO:0000259" key="3">
    <source>
        <dbReference type="PROSITE" id="PS50885"/>
    </source>
</evidence>
<dbReference type="SUPFAM" id="SSF55073">
    <property type="entry name" value="Nucleotide cyclase"/>
    <property type="match status" value="1"/>
</dbReference>
<name>A0A5B8S2E7_9SPHN</name>
<evidence type="ECO:0000259" key="4">
    <source>
        <dbReference type="PROSITE" id="PS50887"/>
    </source>
</evidence>
<dbReference type="KEGG" id="ngf:FRF71_05440"/>
<dbReference type="Pfam" id="PF00672">
    <property type="entry name" value="HAMP"/>
    <property type="match status" value="1"/>
</dbReference>
<dbReference type="Pfam" id="PF14827">
    <property type="entry name" value="dCache_3"/>
    <property type="match status" value="1"/>
</dbReference>
<evidence type="ECO:0000259" key="2">
    <source>
        <dbReference type="PROSITE" id="PS50883"/>
    </source>
</evidence>
<dbReference type="InterPro" id="IPR035919">
    <property type="entry name" value="EAL_sf"/>
</dbReference>
<dbReference type="GO" id="GO:0016020">
    <property type="term" value="C:membrane"/>
    <property type="evidence" value="ECO:0007669"/>
    <property type="project" value="InterPro"/>
</dbReference>
<dbReference type="Proteomes" id="UP000321172">
    <property type="component" value="Chromosome"/>
</dbReference>
<keyword evidence="1" id="KW-0472">Membrane</keyword>
<feature type="transmembrane region" description="Helical" evidence="1">
    <location>
        <begin position="263"/>
        <end position="285"/>
    </location>
</feature>
<protein>
    <submittedName>
        <fullName evidence="5">EAL domain-containing protein</fullName>
    </submittedName>
</protein>
<organism evidence="5 6">
    <name type="scientific">Novosphingobium ginsenosidimutans</name>
    <dbReference type="NCBI Taxonomy" id="1176536"/>
    <lineage>
        <taxon>Bacteria</taxon>
        <taxon>Pseudomonadati</taxon>
        <taxon>Pseudomonadota</taxon>
        <taxon>Alphaproteobacteria</taxon>
        <taxon>Sphingomonadales</taxon>
        <taxon>Sphingomonadaceae</taxon>
        <taxon>Novosphingobium</taxon>
    </lineage>
</organism>
<proteinExistence type="predicted"/>
<dbReference type="InterPro" id="IPR043128">
    <property type="entry name" value="Rev_trsase/Diguanyl_cyclase"/>
</dbReference>
<reference evidence="5 6" key="1">
    <citation type="journal article" date="2013" name="J. Microbiol. Biotechnol.">
        <title>Novosphingobium ginsenosidimutans sp. nov., with the ability to convert ginsenoside.</title>
        <authorList>
            <person name="Kim J.K."/>
            <person name="He D."/>
            <person name="Liu Q.M."/>
            <person name="Park H.Y."/>
            <person name="Jung M.S."/>
            <person name="Yoon M.H."/>
            <person name="Kim S.C."/>
            <person name="Im W.T."/>
        </authorList>
    </citation>
    <scope>NUCLEOTIDE SEQUENCE [LARGE SCALE GENOMIC DNA]</scope>
    <source>
        <strain evidence="5 6">FW-6</strain>
    </source>
</reference>
<dbReference type="Gene3D" id="3.30.70.270">
    <property type="match status" value="1"/>
</dbReference>
<keyword evidence="6" id="KW-1185">Reference proteome</keyword>
<sequence>MKRAARLRLVRCKLPKLKSFRERITLTFLGVLAVLMSLSLLVSSQGINHFAQLAAQRDMAANSRVFDNIIENRAAVMQASANVVARDFGFRSAYAVGDRATLASALDSLAARTGSRVAMVIGLDGSIVTSSNAPAIDGSAVFATLEDQQSRGVIDLGGQLGLAVAAPIEMPDLAGWLLVAQPMSRADMTKLSKLSAVAIEASVTTANRLPAALSGIPSGTIVEVDLAGETVLARISPLPSMQTAVAPRLILTHSLADAMAGYAWLKLLLLFIALVGLAVAGWLAVKLSARVTRPLSALTDAVRRFGSGEVIRVAVAGDDEIAALASNFNSMVDAIDERERQITHVALHDSLTGLPNRRFFIEKLDRAIDTQSDERRNLIAFIDLDDFKLINDTLGHPTGDELLRIVSQRLQAAMPEAELARFGGDEFGILLQGLNAEANLARIAQLLSKTLTGEILIGEQAVALSASFGIAVGPADGADRETLLKNADLALYQAKNDGKGAYHFFEAALDEEARRRRKLEVDLRSAIREGQFEVYFQPLYSVAEQQIKGFEALLRWNHPVQGMVSPADFIPLAEDSGLIVPIGEWVLRETCRIAATWPNSMMVAVNVSPKQFASPGLKQTVIQALSASGLPAERLELEITESIFIGNVKRTLETLHSLRALGIRIALDDFGTGYSSLSYLRSFPFDKLKIDQSFVRGLETEASGFAIIRAIITLAHALGIEALAEGVEELTQLDVLQREGCDLVQGYLVNRPVPAAAVHELIQRFGVEIQGQRFAGSVA</sequence>
<dbReference type="InterPro" id="IPR029787">
    <property type="entry name" value="Nucleotide_cyclase"/>
</dbReference>
<dbReference type="GO" id="GO:0007165">
    <property type="term" value="P:signal transduction"/>
    <property type="evidence" value="ECO:0007669"/>
    <property type="project" value="InterPro"/>
</dbReference>
<dbReference type="SUPFAM" id="SSF158472">
    <property type="entry name" value="HAMP domain-like"/>
    <property type="match status" value="1"/>
</dbReference>
<dbReference type="SMART" id="SM00267">
    <property type="entry name" value="GGDEF"/>
    <property type="match status" value="1"/>
</dbReference>
<dbReference type="Gene3D" id="3.20.20.450">
    <property type="entry name" value="EAL domain"/>
    <property type="match status" value="1"/>
</dbReference>
<dbReference type="Pfam" id="PF00990">
    <property type="entry name" value="GGDEF"/>
    <property type="match status" value="1"/>
</dbReference>
<keyword evidence="1" id="KW-0812">Transmembrane</keyword>
<dbReference type="PANTHER" id="PTHR44757:SF2">
    <property type="entry name" value="BIOFILM ARCHITECTURE MAINTENANCE PROTEIN MBAA"/>
    <property type="match status" value="1"/>
</dbReference>
<feature type="domain" description="HAMP" evidence="3">
    <location>
        <begin position="289"/>
        <end position="340"/>
    </location>
</feature>
<dbReference type="CDD" id="cd01948">
    <property type="entry name" value="EAL"/>
    <property type="match status" value="1"/>
</dbReference>
<dbReference type="InterPro" id="IPR000160">
    <property type="entry name" value="GGDEF_dom"/>
</dbReference>
<dbReference type="InterPro" id="IPR052155">
    <property type="entry name" value="Biofilm_reg_signaling"/>
</dbReference>
<evidence type="ECO:0000313" key="5">
    <source>
        <dbReference type="EMBL" id="QEA15621.1"/>
    </source>
</evidence>
<dbReference type="PROSITE" id="PS50883">
    <property type="entry name" value="EAL"/>
    <property type="match status" value="1"/>
</dbReference>
<dbReference type="InterPro" id="IPR029150">
    <property type="entry name" value="dCache_3"/>
</dbReference>
<dbReference type="SMART" id="SM00052">
    <property type="entry name" value="EAL"/>
    <property type="match status" value="1"/>
</dbReference>
<dbReference type="NCBIfam" id="TIGR00254">
    <property type="entry name" value="GGDEF"/>
    <property type="match status" value="1"/>
</dbReference>
<feature type="domain" description="EAL" evidence="2">
    <location>
        <begin position="516"/>
        <end position="766"/>
    </location>
</feature>
<dbReference type="SUPFAM" id="SSF141868">
    <property type="entry name" value="EAL domain-like"/>
    <property type="match status" value="1"/>
</dbReference>
<dbReference type="AlphaFoldDB" id="A0A5B8S2E7"/>
<evidence type="ECO:0000256" key="1">
    <source>
        <dbReference type="SAM" id="Phobius"/>
    </source>
</evidence>
<gene>
    <name evidence="5" type="ORF">FRF71_05440</name>
</gene>
<dbReference type="Pfam" id="PF00563">
    <property type="entry name" value="EAL"/>
    <property type="match status" value="1"/>
</dbReference>
<dbReference type="InterPro" id="IPR003660">
    <property type="entry name" value="HAMP_dom"/>
</dbReference>
<dbReference type="PROSITE" id="PS50885">
    <property type="entry name" value="HAMP"/>
    <property type="match status" value="1"/>
</dbReference>
<dbReference type="PROSITE" id="PS50887">
    <property type="entry name" value="GGDEF"/>
    <property type="match status" value="1"/>
</dbReference>
<accession>A0A5B8S2E7</accession>